<feature type="region of interest" description="Disordered" evidence="1">
    <location>
        <begin position="84"/>
        <end position="414"/>
    </location>
</feature>
<feature type="compositionally biased region" description="Low complexity" evidence="1">
    <location>
        <begin position="337"/>
        <end position="363"/>
    </location>
</feature>
<feature type="compositionally biased region" description="Polar residues" evidence="1">
    <location>
        <begin position="84"/>
        <end position="102"/>
    </location>
</feature>
<reference evidence="3 4" key="2">
    <citation type="submission" date="2013-11" db="EMBL/GenBank/DDBJ databases">
        <title>Genome sequence of a novel, newly isolated strain of guinea pig cytomegalovirus: CIDMTR strain.</title>
        <authorList>
            <person name="Schleiss M.R."/>
            <person name="Hernandez-Alvarado N."/>
            <person name="Ramaraj T."/>
            <person name="Crow J.A."/>
        </authorList>
    </citation>
    <scope>NUCLEOTIDE SEQUENCE [LARGE SCALE GENOMIC DNA]</scope>
    <source>
        <strain evidence="3">CIDMTR</strain>
    </source>
</reference>
<feature type="compositionally biased region" description="Basic and acidic residues" evidence="1">
    <location>
        <begin position="286"/>
        <end position="297"/>
    </location>
</feature>
<accession>U6H6V0</accession>
<feature type="domain" description="Herpesvirus intermediate/early protein 2/3 DNA-binding" evidence="2">
    <location>
        <begin position="463"/>
        <end position="622"/>
    </location>
</feature>
<evidence type="ECO:0000256" key="1">
    <source>
        <dbReference type="SAM" id="MobiDB-lite"/>
    </source>
</evidence>
<protein>
    <submittedName>
        <fullName evidence="3">GP122</fullName>
    </submittedName>
</protein>
<feature type="compositionally biased region" description="Low complexity" evidence="1">
    <location>
        <begin position="1"/>
        <end position="33"/>
    </location>
</feature>
<dbReference type="Pfam" id="PF03361">
    <property type="entry name" value="Herpes_IE2_3"/>
    <property type="match status" value="1"/>
</dbReference>
<sequence length="677" mass="74256">METNRESTSPSRNSPVSESSTGAAATSDAASSSQNNDTRSNATPSLLRDEYESVSTFMKDVLERVNNTFDLDQFVTNPDIDLNFQPTPSENAEIESFTSGSVSRGDMSNDRLSAVADTPEGWLTPSISQIKPEPIDAPSTSKFPKSPECVVIDDSSDTESDFDTGLSDWQPIKTKLWHRNIDAENSDTSDSDTATPPPPEPLRLLEYDTFDTFDTSPKRLSPNVSDKQEKRPSKDKGKDNPRKSRAKNRSDSTKRGRDDKAIRKARPAKRPRSNDESNSPVRARNIKKEREHGRPDATRQAGNDDSDRHGAGSRHPSVKEEKTARARKIKRERLESAVDAESSSSSDNECSCSMCSGSSGSSSDSDDSDAGRCRPKSPGEPASGALSLSDDENATGAPCPTPVGKGRKHRAPGIASEKIRTLMISKKLVHEPPFQTKRGRVRLEHTDRIFRKTHRALEYKNLPFKCPSTVSVLENAMHYCRQLRVTNRMIMINFTRGSDIKAQIDRMRTHLGSIVNLTISAPFTMEHTYARPHKKETVNRVIEACNGTARDVWKLKERHTHSFSPRASDYRTMVVYAATPCDFMAALKICLAVSNKYPRQVCVRTCTVDGGCNPLPIYDTASEEYEACQFDVSSDEGCVGSATSAKNAPGIENAADTAAAPEAGASTSASRGTDCSK</sequence>
<evidence type="ECO:0000313" key="3">
    <source>
        <dbReference type="EMBL" id="CDI95449.1"/>
    </source>
</evidence>
<feature type="compositionally biased region" description="Low complexity" evidence="1">
    <location>
        <begin position="654"/>
        <end position="670"/>
    </location>
</feature>
<evidence type="ECO:0000313" key="4">
    <source>
        <dbReference type="Proteomes" id="UP000163196"/>
    </source>
</evidence>
<dbReference type="Proteomes" id="UP000163196">
    <property type="component" value="Genome"/>
</dbReference>
<dbReference type="EMBL" id="HG531783">
    <property type="protein sequence ID" value="CDI95449.1"/>
    <property type="molecule type" value="Genomic_DNA"/>
</dbReference>
<feature type="region of interest" description="Disordered" evidence="1">
    <location>
        <begin position="1"/>
        <end position="48"/>
    </location>
</feature>
<feature type="region of interest" description="Disordered" evidence="1">
    <location>
        <begin position="638"/>
        <end position="677"/>
    </location>
</feature>
<dbReference type="GO" id="GO:0006355">
    <property type="term" value="P:regulation of DNA-templated transcription"/>
    <property type="evidence" value="ECO:0007669"/>
    <property type="project" value="InterPro"/>
</dbReference>
<reference evidence="3 4" key="1">
    <citation type="submission" date="2013-09" db="EMBL/GenBank/DDBJ databases">
        <authorList>
            <person name="Sundararajan A."/>
        </authorList>
    </citation>
    <scope>NUCLEOTIDE SEQUENCE [LARGE SCALE GENOMIC DNA]</scope>
    <source>
        <strain evidence="3">CIDMTR</strain>
    </source>
</reference>
<proteinExistence type="predicted"/>
<dbReference type="InterPro" id="IPR005028">
    <property type="entry name" value="Herpes_IE2_3"/>
</dbReference>
<organism evidence="3 4">
    <name type="scientific">Caviid herpesvirus 2 str. CIDMTR</name>
    <dbReference type="NCBI Taxonomy" id="1415526"/>
    <lineage>
        <taxon>Viruses</taxon>
        <taxon>Duplodnaviria</taxon>
        <taxon>Heunggongvirae</taxon>
        <taxon>Peploviricota</taxon>
        <taxon>Herviviricetes</taxon>
        <taxon>Herpesvirales</taxon>
        <taxon>Orthoherpesviridae</taxon>
        <taxon>Betaherpesvirinae</taxon>
        <taxon>Quwivirus</taxon>
        <taxon>Quwivirus caviidbeta2</taxon>
    </lineage>
</organism>
<name>U6H6V0_9BETA</name>
<evidence type="ECO:0000259" key="2">
    <source>
        <dbReference type="Pfam" id="PF03361"/>
    </source>
</evidence>
<feature type="compositionally biased region" description="Basic and acidic residues" evidence="1">
    <location>
        <begin position="226"/>
        <end position="262"/>
    </location>
</feature>
<feature type="compositionally biased region" description="Polar residues" evidence="1">
    <location>
        <begin position="34"/>
        <end position="44"/>
    </location>
</feature>